<dbReference type="AlphaFoldDB" id="A0A7S3C8B5"/>
<feature type="coiled-coil region" evidence="4">
    <location>
        <begin position="91"/>
        <end position="118"/>
    </location>
</feature>
<reference evidence="8 9" key="2">
    <citation type="submission" date="2024-03" db="EMBL/GenBank/DDBJ databases">
        <title>Complete genome sequence of the green alga Chloropicon roscoffensis RCC1871.</title>
        <authorList>
            <person name="Lemieux C."/>
            <person name="Pombert J.-F."/>
            <person name="Otis C."/>
            <person name="Turmel M."/>
        </authorList>
    </citation>
    <scope>NUCLEOTIDE SEQUENCE [LARGE SCALE GENOMIC DNA]</scope>
    <source>
        <strain evidence="8 9">RCC1871</strain>
    </source>
</reference>
<evidence type="ECO:0000256" key="4">
    <source>
        <dbReference type="SAM" id="Coils"/>
    </source>
</evidence>
<reference evidence="7" key="1">
    <citation type="submission" date="2021-01" db="EMBL/GenBank/DDBJ databases">
        <authorList>
            <person name="Corre E."/>
            <person name="Pelletier E."/>
            <person name="Niang G."/>
            <person name="Scheremetjew M."/>
            <person name="Finn R."/>
            <person name="Kale V."/>
            <person name="Holt S."/>
            <person name="Cochrane G."/>
            <person name="Meng A."/>
            <person name="Brown T."/>
            <person name="Cohen L."/>
        </authorList>
    </citation>
    <scope>NUCLEOTIDE SEQUENCE</scope>
    <source>
        <strain evidence="7">RCC1871</strain>
    </source>
</reference>
<keyword evidence="1" id="KW-0805">Transcription regulation</keyword>
<evidence type="ECO:0000313" key="8">
    <source>
        <dbReference type="EMBL" id="WZN62765.1"/>
    </source>
</evidence>
<sequence length="167" mass="19136">MPVAKGNKLPEADRAASKRKISPATKPKAQEKVEAEPLDEKEFNKLLKKQTKGKKKQNTRKTAPDPRLDPNIDPKRAKRIIANRESAARSKAKQKEHLESLKNLHQSLTEQKSSIEKEIFSIHADSERMRSDNERLIQMIHCLREAKRRKTAVEEAEDKVASKVQQQ</sequence>
<keyword evidence="2" id="KW-0804">Transcription</keyword>
<feature type="compositionally biased region" description="Basic residues" evidence="5">
    <location>
        <begin position="46"/>
        <end position="59"/>
    </location>
</feature>
<organism evidence="7">
    <name type="scientific">Chloropicon roscoffensis</name>
    <dbReference type="NCBI Taxonomy" id="1461544"/>
    <lineage>
        <taxon>Eukaryota</taxon>
        <taxon>Viridiplantae</taxon>
        <taxon>Chlorophyta</taxon>
        <taxon>Chloropicophyceae</taxon>
        <taxon>Chloropicales</taxon>
        <taxon>Chloropicaceae</taxon>
        <taxon>Chloropicon</taxon>
    </lineage>
</organism>
<dbReference type="GO" id="GO:0003700">
    <property type="term" value="F:DNA-binding transcription factor activity"/>
    <property type="evidence" value="ECO:0007669"/>
    <property type="project" value="InterPro"/>
</dbReference>
<accession>A0A7S3C8B5</accession>
<evidence type="ECO:0000259" key="6">
    <source>
        <dbReference type="PROSITE" id="PS50217"/>
    </source>
</evidence>
<keyword evidence="3" id="KW-0539">Nucleus</keyword>
<keyword evidence="9" id="KW-1185">Reference proteome</keyword>
<keyword evidence="4" id="KW-0175">Coiled coil</keyword>
<dbReference type="PROSITE" id="PS50217">
    <property type="entry name" value="BZIP"/>
    <property type="match status" value="1"/>
</dbReference>
<dbReference type="PANTHER" id="PTHR46391">
    <property type="entry name" value="BASIC LEUCINE ZIPPER 34"/>
    <property type="match status" value="1"/>
</dbReference>
<dbReference type="SUPFAM" id="SSF57959">
    <property type="entry name" value="Leucine zipper domain"/>
    <property type="match status" value="1"/>
</dbReference>
<dbReference type="PANTHER" id="PTHR46391:SF35">
    <property type="entry name" value="BASIC LEUCINE ZIPPER 34-LIKE ISOFORM X1"/>
    <property type="match status" value="1"/>
</dbReference>
<gene>
    <name evidence="7" type="ORF">CROS1456_LOCUS1845</name>
    <name evidence="8" type="ORF">HKI87_06g43070</name>
</gene>
<dbReference type="Proteomes" id="UP001472866">
    <property type="component" value="Chromosome 06"/>
</dbReference>
<name>A0A7S3C8B5_9CHLO</name>
<feature type="compositionally biased region" description="Basic and acidic residues" evidence="5">
    <location>
        <begin position="62"/>
        <end position="75"/>
    </location>
</feature>
<feature type="domain" description="BZIP" evidence="6">
    <location>
        <begin position="73"/>
        <end position="136"/>
    </location>
</feature>
<dbReference type="InterPro" id="IPR004827">
    <property type="entry name" value="bZIP"/>
</dbReference>
<feature type="compositionally biased region" description="Basic and acidic residues" evidence="5">
    <location>
        <begin position="28"/>
        <end position="45"/>
    </location>
</feature>
<dbReference type="EMBL" id="CP151506">
    <property type="protein sequence ID" value="WZN62765.1"/>
    <property type="molecule type" value="Genomic_DNA"/>
</dbReference>
<evidence type="ECO:0000313" key="7">
    <source>
        <dbReference type="EMBL" id="CAE0188774.1"/>
    </source>
</evidence>
<dbReference type="Pfam" id="PF00170">
    <property type="entry name" value="bZIP_1"/>
    <property type="match status" value="1"/>
</dbReference>
<evidence type="ECO:0000256" key="3">
    <source>
        <dbReference type="ARBA" id="ARBA00023242"/>
    </source>
</evidence>
<proteinExistence type="predicted"/>
<dbReference type="InterPro" id="IPR046347">
    <property type="entry name" value="bZIP_sf"/>
</dbReference>
<protein>
    <submittedName>
        <fullName evidence="8">BZIP domain-containing protein</fullName>
    </submittedName>
</protein>
<dbReference type="SMART" id="SM00338">
    <property type="entry name" value="BRLZ"/>
    <property type="match status" value="1"/>
</dbReference>
<evidence type="ECO:0000256" key="1">
    <source>
        <dbReference type="ARBA" id="ARBA00023015"/>
    </source>
</evidence>
<evidence type="ECO:0000256" key="5">
    <source>
        <dbReference type="SAM" id="MobiDB-lite"/>
    </source>
</evidence>
<evidence type="ECO:0000256" key="2">
    <source>
        <dbReference type="ARBA" id="ARBA00023163"/>
    </source>
</evidence>
<evidence type="ECO:0000313" key="9">
    <source>
        <dbReference type="Proteomes" id="UP001472866"/>
    </source>
</evidence>
<dbReference type="InterPro" id="IPR052483">
    <property type="entry name" value="bZIP_transcription_regulators"/>
</dbReference>
<feature type="region of interest" description="Disordered" evidence="5">
    <location>
        <begin position="1"/>
        <end position="77"/>
    </location>
</feature>
<dbReference type="Gene3D" id="1.20.5.170">
    <property type="match status" value="1"/>
</dbReference>
<dbReference type="EMBL" id="HBHZ01002385">
    <property type="protein sequence ID" value="CAE0188774.1"/>
    <property type="molecule type" value="Transcribed_RNA"/>
</dbReference>